<dbReference type="Pfam" id="PF00134">
    <property type="entry name" value="Cyclin_N"/>
    <property type="match status" value="1"/>
</dbReference>
<name>A0A0F2M321_SPOSC</name>
<dbReference type="GO" id="GO:0006357">
    <property type="term" value="P:regulation of transcription by RNA polymerase II"/>
    <property type="evidence" value="ECO:0007669"/>
    <property type="project" value="InterPro"/>
</dbReference>
<dbReference type="SMART" id="SM00385">
    <property type="entry name" value="CYCLIN"/>
    <property type="match status" value="1"/>
</dbReference>
<evidence type="ECO:0000313" key="6">
    <source>
        <dbReference type="EMBL" id="KJR84108.1"/>
    </source>
</evidence>
<dbReference type="EMBL" id="AXCR01000007">
    <property type="protein sequence ID" value="KJR84108.1"/>
    <property type="molecule type" value="Genomic_DNA"/>
</dbReference>
<dbReference type="SUPFAM" id="SSF47954">
    <property type="entry name" value="Cyclin-like"/>
    <property type="match status" value="2"/>
</dbReference>
<feature type="region of interest" description="Disordered" evidence="4">
    <location>
        <begin position="353"/>
        <end position="407"/>
    </location>
</feature>
<sequence>MAASYWDSTQRRFWEFSKEQLAALRQRKQDEERSLVQMYPLPEWRHLSLFFSQREWLPHFILTAPLCCHANVSELNRLAKRLQARQQALATAQVYLKRFYCKVEIRRTNPYLAMATALYLACKTEECPQHIRQVVQEAKVLWPDTHCLEIARLGECEFFMISELSSHLIIHAPYRTLQTLQAELGLTPDELTQAWSIVNDHYMTDLPLLYPPHVIAVTAIVWVLVLQPATSGGSNNGGGIGLMGQTMGTANGSGPGGNHTGVGGNNGAALGGMGGGGSSSIQPPPLLLSLSSLGPGTSTPGGGTPGTPGMSGMGTPTTAGGFPAMSSARSVAFAHAQAQVAAAAALLGGGGPMQHMPQGMNPGPAQSGYAGGNNNNNNNNNSNSVANAGSGNSNSTSEETPPADGGRTATMHWLIRWLAESGLDMEATIDCTQEMISFYMASEEYNEKLTREQINRFVKARGLDR</sequence>
<keyword evidence="3" id="KW-0195">Cyclin</keyword>
<protein>
    <recommendedName>
        <fullName evidence="2">RNA polymerase II holoenzyme cyclin-like subunit</fullName>
    </recommendedName>
</protein>
<organism evidence="6 7">
    <name type="scientific">Sporothrix schenckii 1099-18</name>
    <dbReference type="NCBI Taxonomy" id="1397361"/>
    <lineage>
        <taxon>Eukaryota</taxon>
        <taxon>Fungi</taxon>
        <taxon>Dikarya</taxon>
        <taxon>Ascomycota</taxon>
        <taxon>Pezizomycotina</taxon>
        <taxon>Sordariomycetes</taxon>
        <taxon>Sordariomycetidae</taxon>
        <taxon>Ophiostomatales</taxon>
        <taxon>Ophiostomataceae</taxon>
        <taxon>Sporothrix</taxon>
    </lineage>
</organism>
<feature type="compositionally biased region" description="Gly residues" evidence="4">
    <location>
        <begin position="299"/>
        <end position="312"/>
    </location>
</feature>
<accession>A0A0F2M321</accession>
<comment type="caution">
    <text evidence="6">The sequence shown here is derived from an EMBL/GenBank/DDBJ whole genome shotgun (WGS) entry which is preliminary data.</text>
</comment>
<dbReference type="RefSeq" id="XP_016586784.1">
    <property type="nucleotide sequence ID" value="XM_016735802.1"/>
</dbReference>
<reference evidence="6 7" key="2">
    <citation type="journal article" date="2015" name="Eukaryot. Cell">
        <title>Asexual propagation of a virulent clone complex in a human and feline outbreak of sporotrichosis.</title>
        <authorList>
            <person name="Teixeira Mde M."/>
            <person name="Rodrigues A.M."/>
            <person name="Tsui C.K."/>
            <person name="de Almeida L.G."/>
            <person name="Van Diepeningen A.D."/>
            <person name="van den Ende B.G."/>
            <person name="Fernandes G.F."/>
            <person name="Kano R."/>
            <person name="Hamelin R.C."/>
            <person name="Lopes-Bezerra L.M."/>
            <person name="Vasconcelos A.T."/>
            <person name="de Hoog S."/>
            <person name="de Camargo Z.P."/>
            <person name="Felipe M.S."/>
        </authorList>
    </citation>
    <scope>NUCLEOTIDE SEQUENCE [LARGE SCALE GENOMIC DNA]</scope>
    <source>
        <strain evidence="6 7">1099-18</strain>
    </source>
</reference>
<dbReference type="PANTHER" id="PTHR10026">
    <property type="entry name" value="CYCLIN"/>
    <property type="match status" value="1"/>
</dbReference>
<dbReference type="GeneID" id="27671079"/>
<dbReference type="Proteomes" id="UP000033710">
    <property type="component" value="Unassembled WGS sequence"/>
</dbReference>
<dbReference type="OrthoDB" id="10266018at2759"/>
<evidence type="ECO:0000313" key="7">
    <source>
        <dbReference type="Proteomes" id="UP000033710"/>
    </source>
</evidence>
<dbReference type="InterPro" id="IPR036915">
    <property type="entry name" value="Cyclin-like_sf"/>
</dbReference>
<dbReference type="Gene3D" id="1.10.472.10">
    <property type="entry name" value="Cyclin-like"/>
    <property type="match status" value="2"/>
</dbReference>
<evidence type="ECO:0000256" key="4">
    <source>
        <dbReference type="SAM" id="MobiDB-lite"/>
    </source>
</evidence>
<dbReference type="InterPro" id="IPR013763">
    <property type="entry name" value="Cyclin-like_dom"/>
</dbReference>
<evidence type="ECO:0000256" key="3">
    <source>
        <dbReference type="RuleBase" id="RU000383"/>
    </source>
</evidence>
<evidence type="ECO:0000256" key="2">
    <source>
        <dbReference type="ARBA" id="ARBA00014912"/>
    </source>
</evidence>
<dbReference type="GO" id="GO:0016538">
    <property type="term" value="F:cyclin-dependent protein serine/threonine kinase regulator activity"/>
    <property type="evidence" value="ECO:0007669"/>
    <property type="project" value="InterPro"/>
</dbReference>
<evidence type="ECO:0000256" key="1">
    <source>
        <dbReference type="ARBA" id="ARBA00008638"/>
    </source>
</evidence>
<feature type="region of interest" description="Disordered" evidence="4">
    <location>
        <begin position="251"/>
        <end position="322"/>
    </location>
</feature>
<evidence type="ECO:0000259" key="5">
    <source>
        <dbReference type="SMART" id="SM00385"/>
    </source>
</evidence>
<dbReference type="CDD" id="cd20513">
    <property type="entry name" value="CYCLIN_CCNC_rpt1"/>
    <property type="match status" value="1"/>
</dbReference>
<dbReference type="KEGG" id="ssck:SPSK_09226"/>
<feature type="compositionally biased region" description="Low complexity" evidence="4">
    <location>
        <begin position="353"/>
        <end position="395"/>
    </location>
</feature>
<feature type="compositionally biased region" description="Gly residues" evidence="4">
    <location>
        <begin position="251"/>
        <end position="278"/>
    </location>
</feature>
<dbReference type="VEuPathDB" id="FungiDB:SPSK_09226"/>
<dbReference type="InterPro" id="IPR043198">
    <property type="entry name" value="Cyclin/Ssn8"/>
</dbReference>
<proteinExistence type="inferred from homology"/>
<gene>
    <name evidence="6" type="ORF">SPSK_09226</name>
</gene>
<dbReference type="AlphaFoldDB" id="A0A0F2M321"/>
<feature type="compositionally biased region" description="Low complexity" evidence="4">
    <location>
        <begin position="287"/>
        <end position="298"/>
    </location>
</feature>
<reference evidence="6 7" key="1">
    <citation type="journal article" date="2014" name="BMC Genomics">
        <title>Comparative genomics of the major fungal agents of human and animal Sporotrichosis: Sporothrix schenckii and Sporothrix brasiliensis.</title>
        <authorList>
            <person name="Teixeira M.M."/>
            <person name="de Almeida L.G."/>
            <person name="Kubitschek-Barreira P."/>
            <person name="Alves F.L."/>
            <person name="Kioshima E.S."/>
            <person name="Abadio A.K."/>
            <person name="Fernandes L."/>
            <person name="Derengowski L.S."/>
            <person name="Ferreira K.S."/>
            <person name="Souza R.C."/>
            <person name="Ruiz J.C."/>
            <person name="de Andrade N.C."/>
            <person name="Paes H.C."/>
            <person name="Nicola A.M."/>
            <person name="Albuquerque P."/>
            <person name="Gerber A.L."/>
            <person name="Martins V.P."/>
            <person name="Peconick L.D."/>
            <person name="Neto A.V."/>
            <person name="Chaucanez C.B."/>
            <person name="Silva P.A."/>
            <person name="Cunha O.L."/>
            <person name="de Oliveira F.F."/>
            <person name="dos Santos T.C."/>
            <person name="Barros A.L."/>
            <person name="Soares M.A."/>
            <person name="de Oliveira L.M."/>
            <person name="Marini M.M."/>
            <person name="Villalobos-Duno H."/>
            <person name="Cunha M.M."/>
            <person name="de Hoog S."/>
            <person name="da Silveira J.F."/>
            <person name="Henrissat B."/>
            <person name="Nino-Vega G.A."/>
            <person name="Cisalpino P.S."/>
            <person name="Mora-Montes H.M."/>
            <person name="Almeida S.R."/>
            <person name="Stajich J.E."/>
            <person name="Lopes-Bezerra L.M."/>
            <person name="Vasconcelos A.T."/>
            <person name="Felipe M.S."/>
        </authorList>
    </citation>
    <scope>NUCLEOTIDE SEQUENCE [LARGE SCALE GENOMIC DNA]</scope>
    <source>
        <strain evidence="6 7">1099-18</strain>
    </source>
</reference>
<feature type="domain" description="Cyclin-like" evidence="5">
    <location>
        <begin position="73"/>
        <end position="162"/>
    </location>
</feature>
<dbReference type="InterPro" id="IPR006671">
    <property type="entry name" value="Cyclin_N"/>
</dbReference>
<comment type="similarity">
    <text evidence="1">Belongs to the cyclin family. Cyclin C subfamily.</text>
</comment>